<dbReference type="InterPro" id="IPR020503">
    <property type="entry name" value="Uncharacterised_Rv2561"/>
</dbReference>
<evidence type="ECO:0000313" key="1">
    <source>
        <dbReference type="EMBL" id="MFC4636104.1"/>
    </source>
</evidence>
<evidence type="ECO:0000313" key="2">
    <source>
        <dbReference type="Proteomes" id="UP001596043"/>
    </source>
</evidence>
<comment type="caution">
    <text evidence="1">The sequence shown here is derived from an EMBL/GenBank/DDBJ whole genome shotgun (WGS) entry which is preliminary data.</text>
</comment>
<proteinExistence type="predicted"/>
<name>A0ABV9I1A9_9FLAO</name>
<dbReference type="EMBL" id="JBHSFV010000015">
    <property type="protein sequence ID" value="MFC4636104.1"/>
    <property type="molecule type" value="Genomic_DNA"/>
</dbReference>
<gene>
    <name evidence="1" type="ORF">ACFO3O_19515</name>
</gene>
<dbReference type="RefSeq" id="WP_379981976.1">
    <property type="nucleotide sequence ID" value="NZ_JBHSFV010000015.1"/>
</dbReference>
<dbReference type="Pfam" id="PF10851">
    <property type="entry name" value="DUF2652"/>
    <property type="match status" value="1"/>
</dbReference>
<reference evidence="2" key="1">
    <citation type="journal article" date="2019" name="Int. J. Syst. Evol. Microbiol.">
        <title>The Global Catalogue of Microorganisms (GCM) 10K type strain sequencing project: providing services to taxonomists for standard genome sequencing and annotation.</title>
        <authorList>
            <consortium name="The Broad Institute Genomics Platform"/>
            <consortium name="The Broad Institute Genome Sequencing Center for Infectious Disease"/>
            <person name="Wu L."/>
            <person name="Ma J."/>
        </authorList>
    </citation>
    <scope>NUCLEOTIDE SEQUENCE [LARGE SCALE GENOMIC DNA]</scope>
    <source>
        <strain evidence="2">YJ-61-S</strain>
    </source>
</reference>
<dbReference type="Proteomes" id="UP001596043">
    <property type="component" value="Unassembled WGS sequence"/>
</dbReference>
<dbReference type="SUPFAM" id="SSF55073">
    <property type="entry name" value="Nucleotide cyclase"/>
    <property type="match status" value="1"/>
</dbReference>
<dbReference type="InterPro" id="IPR029787">
    <property type="entry name" value="Nucleotide_cyclase"/>
</dbReference>
<protein>
    <submittedName>
        <fullName evidence="1">DUF2652 domain-containing protein</fullName>
    </submittedName>
</protein>
<organism evidence="1 2">
    <name type="scientific">Dokdonia ponticola</name>
    <dbReference type="NCBI Taxonomy" id="2041041"/>
    <lineage>
        <taxon>Bacteria</taxon>
        <taxon>Pseudomonadati</taxon>
        <taxon>Bacteroidota</taxon>
        <taxon>Flavobacteriia</taxon>
        <taxon>Flavobacteriales</taxon>
        <taxon>Flavobacteriaceae</taxon>
        <taxon>Dokdonia</taxon>
    </lineage>
</organism>
<accession>A0ABV9I1A9</accession>
<dbReference type="Gene3D" id="3.30.70.1230">
    <property type="entry name" value="Nucleotide cyclase"/>
    <property type="match status" value="1"/>
</dbReference>
<sequence>MSKNPNAKPTLLCIPDISGFTQFMSDADYELTAVVIPSLLNKIIYSNKLNLQVSEIEGDAVFFYKTGPLPSFKDLVEQCRTFYTEFYAEIKRLKNQYKDHEQVKTIPEILGLKIVVHYGKEIGSVQIGKNIKLLGEDVIIVHRLLKNHISQNEYLLLSKDIMDQYKEETIERNFGWGELKEGDDKYKHIGIVNYSYIDLQPLVD</sequence>
<keyword evidence="2" id="KW-1185">Reference proteome</keyword>